<organism evidence="2 3">
    <name type="scientific">Brevundimonas abyssalis TAR-001</name>
    <dbReference type="NCBI Taxonomy" id="1391729"/>
    <lineage>
        <taxon>Bacteria</taxon>
        <taxon>Pseudomonadati</taxon>
        <taxon>Pseudomonadota</taxon>
        <taxon>Alphaproteobacteria</taxon>
        <taxon>Caulobacterales</taxon>
        <taxon>Caulobacteraceae</taxon>
        <taxon>Brevundimonas</taxon>
    </lineage>
</organism>
<feature type="region of interest" description="Disordered" evidence="1">
    <location>
        <begin position="90"/>
        <end position="117"/>
    </location>
</feature>
<comment type="caution">
    <text evidence="2">The sequence shown here is derived from an EMBL/GenBank/DDBJ whole genome shotgun (WGS) entry which is preliminary data.</text>
</comment>
<dbReference type="Proteomes" id="UP000016569">
    <property type="component" value="Unassembled WGS sequence"/>
</dbReference>
<protein>
    <submittedName>
        <fullName evidence="2">Uncharacterized protein</fullName>
    </submittedName>
</protein>
<gene>
    <name evidence="2" type="ORF">MBEBAB_1143</name>
</gene>
<accession>A0A8E0KIY4</accession>
<proteinExistence type="predicted"/>
<dbReference type="RefSeq" id="WP_021696989.1">
    <property type="nucleotide sequence ID" value="NZ_BATC01000014.1"/>
</dbReference>
<name>A0A8E0KIY4_9CAUL</name>
<keyword evidence="3" id="KW-1185">Reference proteome</keyword>
<evidence type="ECO:0000313" key="2">
    <source>
        <dbReference type="EMBL" id="GAD58893.1"/>
    </source>
</evidence>
<dbReference type="EMBL" id="BATC01000014">
    <property type="protein sequence ID" value="GAD58893.1"/>
    <property type="molecule type" value="Genomic_DNA"/>
</dbReference>
<dbReference type="AlphaFoldDB" id="A0A8E0KIY4"/>
<sequence length="117" mass="11983">MHHEAVGRDLSRKVHAAEAAVDHALIEIAALTAALPEARMRAGVSGVTGQSAFDDLAASLSALTQARARLGGAHRTLAALARRMGLGALAAGPMDKPDDQPPLDGTGGVRANMVNEK</sequence>
<evidence type="ECO:0000256" key="1">
    <source>
        <dbReference type="SAM" id="MobiDB-lite"/>
    </source>
</evidence>
<evidence type="ECO:0000313" key="3">
    <source>
        <dbReference type="Proteomes" id="UP000016569"/>
    </source>
</evidence>
<reference evidence="3" key="1">
    <citation type="journal article" date="2013" name="Genome Announc.">
        <title>Draft Genome Sequence of the Dimorphic Prosthecate Bacterium Brevundimonas abyssalis TAR-001T.</title>
        <authorList>
            <person name="Tsubouchi T."/>
            <person name="Nishi S."/>
            <person name="Usui K."/>
            <person name="Shimane Y."/>
            <person name="Takaki Y."/>
            <person name="Maruyama T."/>
            <person name="Hatada Y."/>
        </authorList>
    </citation>
    <scope>NUCLEOTIDE SEQUENCE [LARGE SCALE GENOMIC DNA]</scope>
    <source>
        <strain evidence="3">TAR-001</strain>
    </source>
</reference>